<keyword evidence="1" id="KW-0732">Signal</keyword>
<dbReference type="Gene3D" id="2.60.120.560">
    <property type="entry name" value="Exo-inulinase, domain 1"/>
    <property type="match status" value="2"/>
</dbReference>
<accession>A0A926Q1F0</accession>
<evidence type="ECO:0000259" key="2">
    <source>
        <dbReference type="Pfam" id="PF06439"/>
    </source>
</evidence>
<reference evidence="3 4" key="1">
    <citation type="submission" date="2020-09" db="EMBL/GenBank/DDBJ databases">
        <title>Sinomicrobium weinanense sp. nov., a halophilic bacteria isolated from saline-alkali soil.</title>
        <authorList>
            <person name="Wu P."/>
            <person name="Ren H."/>
            <person name="Mei Y."/>
            <person name="Liang Y."/>
            <person name="Chen Z."/>
        </authorList>
    </citation>
    <scope>NUCLEOTIDE SEQUENCE [LARGE SCALE GENOMIC DNA]</scope>
    <source>
        <strain evidence="3 4">FJxs</strain>
    </source>
</reference>
<proteinExistence type="predicted"/>
<evidence type="ECO:0000313" key="3">
    <source>
        <dbReference type="EMBL" id="MBC9794739.1"/>
    </source>
</evidence>
<feature type="domain" description="3-keto-alpha-glucoside-1,2-lyase/3-keto-2-hydroxy-glucal hydratase" evidence="2">
    <location>
        <begin position="250"/>
        <end position="458"/>
    </location>
</feature>
<dbReference type="Pfam" id="PF06439">
    <property type="entry name" value="3keto-disac_hyd"/>
    <property type="match status" value="2"/>
</dbReference>
<feature type="domain" description="3-keto-alpha-glucoside-1,2-lyase/3-keto-2-hydroxy-glucal hydratase" evidence="2">
    <location>
        <begin position="30"/>
        <end position="219"/>
    </location>
</feature>
<evidence type="ECO:0000256" key="1">
    <source>
        <dbReference type="SAM" id="SignalP"/>
    </source>
</evidence>
<name>A0A926Q1F0_9FLAO</name>
<dbReference type="AlphaFoldDB" id="A0A926Q1F0"/>
<protein>
    <submittedName>
        <fullName evidence="3">DUF1080 domain-containing protein</fullName>
    </submittedName>
</protein>
<sequence length="462" mass="51684">MRKLSILALACIASLCFVQCAPEKKNPPDGWTYLFDGKTLNGWKPVAGEAEFIVEDSTIVGVAKANTPNTFLISEQEYGDFILELDIKVEHKTSNSGVQIRSNYDPEGKKGKGLVYGYQVELDPSERAWAGGIYDEARRGWLYPLSLNPEASKAFKFGEYNTYKIEAIGNEIKTWINGVETAYLIDSTDARGIIGLQVHSIGNPEDAGNKTYFKNIRIKTDSLKPTPFKKEVYVVNNLKNNLSEYEKQTGWKLLFNGKDGEGWVGAYKDSFPDFGWTIDNGILTIEASDGKESANAGDIVTTREYSAFDLSFDFKLTEGANSGVKYFVTLSEGNKGSAIGLEYQILDDEKHPDAKKGKGGNRTLASLYDLIKAEKQPRFTKPIGEWNKGRVIVYPDNKVEHYLNGVKVLEYQRGSEAYRKLVAESKYKIWENFGEAPKGHILLQDHGNKVSFKSVKIKELHN</sequence>
<dbReference type="Proteomes" id="UP000653730">
    <property type="component" value="Unassembled WGS sequence"/>
</dbReference>
<feature type="signal peptide" evidence="1">
    <location>
        <begin position="1"/>
        <end position="21"/>
    </location>
</feature>
<organism evidence="3 4">
    <name type="scientific">Sinomicrobium weinanense</name>
    <dbReference type="NCBI Taxonomy" id="2842200"/>
    <lineage>
        <taxon>Bacteria</taxon>
        <taxon>Pseudomonadati</taxon>
        <taxon>Bacteroidota</taxon>
        <taxon>Flavobacteriia</taxon>
        <taxon>Flavobacteriales</taxon>
        <taxon>Flavobacteriaceae</taxon>
        <taxon>Sinomicrobium</taxon>
    </lineage>
</organism>
<dbReference type="EMBL" id="JACVDC010000003">
    <property type="protein sequence ID" value="MBC9794739.1"/>
    <property type="molecule type" value="Genomic_DNA"/>
</dbReference>
<evidence type="ECO:0000313" key="4">
    <source>
        <dbReference type="Proteomes" id="UP000653730"/>
    </source>
</evidence>
<dbReference type="RefSeq" id="WP_187963898.1">
    <property type="nucleotide sequence ID" value="NZ_JACVDC010000003.1"/>
</dbReference>
<dbReference type="InterPro" id="IPR010496">
    <property type="entry name" value="AL/BT2_dom"/>
</dbReference>
<dbReference type="GO" id="GO:0016787">
    <property type="term" value="F:hydrolase activity"/>
    <property type="evidence" value="ECO:0007669"/>
    <property type="project" value="InterPro"/>
</dbReference>
<comment type="caution">
    <text evidence="3">The sequence shown here is derived from an EMBL/GenBank/DDBJ whole genome shotgun (WGS) entry which is preliminary data.</text>
</comment>
<keyword evidence="4" id="KW-1185">Reference proteome</keyword>
<gene>
    <name evidence="3" type="ORF">IBL28_02070</name>
</gene>
<feature type="chain" id="PRO_5037357781" evidence="1">
    <location>
        <begin position="22"/>
        <end position="462"/>
    </location>
</feature>